<dbReference type="HOGENOM" id="CLU_2922533_0_0_1"/>
<evidence type="ECO:0000313" key="2">
    <source>
        <dbReference type="Proteomes" id="UP000001861"/>
    </source>
</evidence>
<dbReference type="Proteomes" id="UP000001861">
    <property type="component" value="Unassembled WGS sequence"/>
</dbReference>
<comment type="caution">
    <text evidence="1">The sequence shown here is derived from an EMBL/GenBank/DDBJ whole genome shotgun (WGS) entry which is preliminary data.</text>
</comment>
<keyword evidence="2" id="KW-1185">Reference proteome</keyword>
<dbReference type="InParanoid" id="D6RQJ6"/>
<proteinExistence type="predicted"/>
<reference evidence="1 2" key="1">
    <citation type="journal article" date="2010" name="Proc. Natl. Acad. Sci. U.S.A.">
        <title>Insights into evolution of multicellular fungi from the assembled chromosomes of the mushroom Coprinopsis cinerea (Coprinus cinereus).</title>
        <authorList>
            <person name="Stajich J.E."/>
            <person name="Wilke S.K."/>
            <person name="Ahren D."/>
            <person name="Au C.H."/>
            <person name="Birren B.W."/>
            <person name="Borodovsky M."/>
            <person name="Burns C."/>
            <person name="Canback B."/>
            <person name="Casselton L.A."/>
            <person name="Cheng C.K."/>
            <person name="Deng J."/>
            <person name="Dietrich F.S."/>
            <person name="Fargo D.C."/>
            <person name="Farman M.L."/>
            <person name="Gathman A.C."/>
            <person name="Goldberg J."/>
            <person name="Guigo R."/>
            <person name="Hoegger P.J."/>
            <person name="Hooker J.B."/>
            <person name="Huggins A."/>
            <person name="James T.Y."/>
            <person name="Kamada T."/>
            <person name="Kilaru S."/>
            <person name="Kodira C."/>
            <person name="Kues U."/>
            <person name="Kupfer D."/>
            <person name="Kwan H.S."/>
            <person name="Lomsadze A."/>
            <person name="Li W."/>
            <person name="Lilly W.W."/>
            <person name="Ma L.J."/>
            <person name="Mackey A.J."/>
            <person name="Manning G."/>
            <person name="Martin F."/>
            <person name="Muraguchi H."/>
            <person name="Natvig D.O."/>
            <person name="Palmerini H."/>
            <person name="Ramesh M.A."/>
            <person name="Rehmeyer C.J."/>
            <person name="Roe B.A."/>
            <person name="Shenoy N."/>
            <person name="Stanke M."/>
            <person name="Ter-Hovhannisyan V."/>
            <person name="Tunlid A."/>
            <person name="Velagapudi R."/>
            <person name="Vision T.J."/>
            <person name="Zeng Q."/>
            <person name="Zolan M.E."/>
            <person name="Pukkila P.J."/>
        </authorList>
    </citation>
    <scope>NUCLEOTIDE SEQUENCE [LARGE SCALE GENOMIC DNA]</scope>
    <source>
        <strain evidence="2">Okayama-7 / 130 / ATCC MYA-4618 / FGSC 9003</strain>
    </source>
</reference>
<sequence length="61" mass="6853">MFEPKNLRIREAEGYGIKRIQTLPGSWELGSVIVKALRDRHKSSQPLSISEVSFLSILGGR</sequence>
<dbReference type="EMBL" id="AACS02000011">
    <property type="protein sequence ID" value="EFI26826.1"/>
    <property type="molecule type" value="Genomic_DNA"/>
</dbReference>
<dbReference type="RefSeq" id="XP_002910320.1">
    <property type="nucleotide sequence ID" value="XM_002910274.1"/>
</dbReference>
<gene>
    <name evidence="1" type="ORF">CC1G_15749</name>
</gene>
<name>D6RQJ6_COPC7</name>
<protein>
    <submittedName>
        <fullName evidence="1">Uncharacterized protein</fullName>
    </submittedName>
</protein>
<accession>D6RQJ6</accession>
<dbReference type="GeneID" id="9379981"/>
<dbReference type="AlphaFoldDB" id="D6RQJ6"/>
<organism evidence="1 2">
    <name type="scientific">Coprinopsis cinerea (strain Okayama-7 / 130 / ATCC MYA-4618 / FGSC 9003)</name>
    <name type="common">Inky cap fungus</name>
    <name type="synonym">Hormographiella aspergillata</name>
    <dbReference type="NCBI Taxonomy" id="240176"/>
    <lineage>
        <taxon>Eukaryota</taxon>
        <taxon>Fungi</taxon>
        <taxon>Dikarya</taxon>
        <taxon>Basidiomycota</taxon>
        <taxon>Agaricomycotina</taxon>
        <taxon>Agaricomycetes</taxon>
        <taxon>Agaricomycetidae</taxon>
        <taxon>Agaricales</taxon>
        <taxon>Agaricineae</taxon>
        <taxon>Psathyrellaceae</taxon>
        <taxon>Coprinopsis</taxon>
    </lineage>
</organism>
<dbReference type="VEuPathDB" id="FungiDB:CC1G_15749"/>
<evidence type="ECO:0000313" key="1">
    <source>
        <dbReference type="EMBL" id="EFI26826.1"/>
    </source>
</evidence>
<dbReference type="KEGG" id="cci:CC1G_15749"/>